<dbReference type="WBParaSite" id="NBR_0000559001-mRNA-1">
    <property type="protein sequence ID" value="NBR_0000559001-mRNA-1"/>
    <property type="gene ID" value="NBR_0000559001"/>
</dbReference>
<dbReference type="EMBL" id="UYSL01014242">
    <property type="protein sequence ID" value="VDL69180.1"/>
    <property type="molecule type" value="Genomic_DNA"/>
</dbReference>
<protein>
    <submittedName>
        <fullName evidence="3">HTH araC/xylS-type domain-containing protein</fullName>
    </submittedName>
</protein>
<dbReference type="AlphaFoldDB" id="A0A0N4XST8"/>
<reference evidence="3" key="1">
    <citation type="submission" date="2017-02" db="UniProtKB">
        <authorList>
            <consortium name="WormBaseParasite"/>
        </authorList>
    </citation>
    <scope>IDENTIFICATION</scope>
</reference>
<accession>A0A0N4XST8</accession>
<reference evidence="1 2" key="2">
    <citation type="submission" date="2018-11" db="EMBL/GenBank/DDBJ databases">
        <authorList>
            <consortium name="Pathogen Informatics"/>
        </authorList>
    </citation>
    <scope>NUCLEOTIDE SEQUENCE [LARGE SCALE GENOMIC DNA]</scope>
</reference>
<proteinExistence type="predicted"/>
<gene>
    <name evidence="1" type="ORF">NBR_LOCUS5591</name>
</gene>
<organism evidence="3">
    <name type="scientific">Nippostrongylus brasiliensis</name>
    <name type="common">Rat hookworm</name>
    <dbReference type="NCBI Taxonomy" id="27835"/>
    <lineage>
        <taxon>Eukaryota</taxon>
        <taxon>Metazoa</taxon>
        <taxon>Ecdysozoa</taxon>
        <taxon>Nematoda</taxon>
        <taxon>Chromadorea</taxon>
        <taxon>Rhabditida</taxon>
        <taxon>Rhabditina</taxon>
        <taxon>Rhabditomorpha</taxon>
        <taxon>Strongyloidea</taxon>
        <taxon>Heligmosomidae</taxon>
        <taxon>Nippostrongylus</taxon>
    </lineage>
</organism>
<evidence type="ECO:0000313" key="3">
    <source>
        <dbReference type="WBParaSite" id="NBR_0000559001-mRNA-1"/>
    </source>
</evidence>
<dbReference type="Proteomes" id="UP000271162">
    <property type="component" value="Unassembled WGS sequence"/>
</dbReference>
<keyword evidence="2" id="KW-1185">Reference proteome</keyword>
<evidence type="ECO:0000313" key="1">
    <source>
        <dbReference type="EMBL" id="VDL69180.1"/>
    </source>
</evidence>
<name>A0A0N4XST8_NIPBR</name>
<sequence length="42" mass="4791">MSRPKISDEDLGRVMGIARCLKLSFTEEQTLAIIAVRCRLRL</sequence>
<evidence type="ECO:0000313" key="2">
    <source>
        <dbReference type="Proteomes" id="UP000271162"/>
    </source>
</evidence>